<name>A0A8C5FXQ0_GADMO</name>
<dbReference type="GO" id="GO:0016020">
    <property type="term" value="C:membrane"/>
    <property type="evidence" value="ECO:0007669"/>
    <property type="project" value="UniProtKB-SubCell"/>
</dbReference>
<protein>
    <recommendedName>
        <fullName evidence="4">Immunoglobulin V-set domain-containing protein</fullName>
    </recommendedName>
</protein>
<accession>A0A8C5FXQ0</accession>
<evidence type="ECO:0008006" key="4">
    <source>
        <dbReference type="Google" id="ProtNLM"/>
    </source>
</evidence>
<dbReference type="Proteomes" id="UP000694546">
    <property type="component" value="Chromosome 16"/>
</dbReference>
<reference evidence="2" key="1">
    <citation type="submission" date="2025-08" db="UniProtKB">
        <authorList>
            <consortium name="Ensembl"/>
        </authorList>
    </citation>
    <scope>IDENTIFICATION</scope>
</reference>
<reference evidence="2" key="2">
    <citation type="submission" date="2025-09" db="UniProtKB">
        <authorList>
            <consortium name="Ensembl"/>
        </authorList>
    </citation>
    <scope>IDENTIFICATION</scope>
</reference>
<keyword evidence="1" id="KW-0732">Signal</keyword>
<dbReference type="AlphaFoldDB" id="A0A8C5FXQ0"/>
<dbReference type="InterPro" id="IPR036179">
    <property type="entry name" value="Ig-like_dom_sf"/>
</dbReference>
<feature type="chain" id="PRO_5045666221" description="Immunoglobulin V-set domain-containing protein" evidence="1">
    <location>
        <begin position="24"/>
        <end position="248"/>
    </location>
</feature>
<proteinExistence type="predicted"/>
<organism evidence="2 3">
    <name type="scientific">Gadus morhua</name>
    <name type="common">Atlantic cod</name>
    <dbReference type="NCBI Taxonomy" id="8049"/>
    <lineage>
        <taxon>Eukaryota</taxon>
        <taxon>Metazoa</taxon>
        <taxon>Chordata</taxon>
        <taxon>Craniata</taxon>
        <taxon>Vertebrata</taxon>
        <taxon>Euteleostomi</taxon>
        <taxon>Actinopterygii</taxon>
        <taxon>Neopterygii</taxon>
        <taxon>Teleostei</taxon>
        <taxon>Neoteleostei</taxon>
        <taxon>Acanthomorphata</taxon>
        <taxon>Zeiogadaria</taxon>
        <taxon>Gadariae</taxon>
        <taxon>Gadiformes</taxon>
        <taxon>Gadoidei</taxon>
        <taxon>Gadidae</taxon>
        <taxon>Gadus</taxon>
    </lineage>
</organism>
<dbReference type="Ensembl" id="ENSGMOT00000027596.1">
    <property type="protein sequence ID" value="ENSGMOP00000068768.1"/>
    <property type="gene ID" value="ENSGMOG00000034807.1"/>
</dbReference>
<dbReference type="Gene3D" id="2.60.40.10">
    <property type="entry name" value="Immunoglobulins"/>
    <property type="match status" value="1"/>
</dbReference>
<keyword evidence="3" id="KW-1185">Reference proteome</keyword>
<feature type="signal peptide" evidence="1">
    <location>
        <begin position="1"/>
        <end position="23"/>
    </location>
</feature>
<sequence length="248" mass="28435">MHLCSIFLHVLYFLNYWFVALQGSEHHTSAVFLLKGKDLFMEINTQKPNGLFLWRFKPKKIVRHDSDGRTRFFDKRAKLSTENYSLQIENLRLNDSGNYQAVDMGGEEEKVIAEYNVTVQGMFTETECRHLIYSLNSTFTCTNQTCSGDGGDTAEVMTPDVLLQLYLSNGLNAICNHSNKVSWSNATMEIKPLRGRRQPKTSLTNTYSTSNICLFLFHFKAFLGTQDRQPTFRIVVGVETVQFDETQL</sequence>
<evidence type="ECO:0000313" key="3">
    <source>
        <dbReference type="Proteomes" id="UP000694546"/>
    </source>
</evidence>
<dbReference type="InterPro" id="IPR013783">
    <property type="entry name" value="Ig-like_fold"/>
</dbReference>
<evidence type="ECO:0000313" key="2">
    <source>
        <dbReference type="Ensembl" id="ENSGMOP00000068768.1"/>
    </source>
</evidence>
<dbReference type="GeneTree" id="ENSGT01130000279357"/>
<dbReference type="SUPFAM" id="SSF48726">
    <property type="entry name" value="Immunoglobulin"/>
    <property type="match status" value="1"/>
</dbReference>
<evidence type="ECO:0000256" key="1">
    <source>
        <dbReference type="SAM" id="SignalP"/>
    </source>
</evidence>